<organism evidence="4 5">
    <name type="scientific">Micrococcus endophyticus</name>
    <dbReference type="NCBI Taxonomy" id="455343"/>
    <lineage>
        <taxon>Bacteria</taxon>
        <taxon>Bacillati</taxon>
        <taxon>Actinomycetota</taxon>
        <taxon>Actinomycetes</taxon>
        <taxon>Micrococcales</taxon>
        <taxon>Micrococcaceae</taxon>
        <taxon>Micrococcus</taxon>
    </lineage>
</organism>
<evidence type="ECO:0000313" key="4">
    <source>
        <dbReference type="EMBL" id="MBB5847749.1"/>
    </source>
</evidence>
<dbReference type="Pfam" id="PF05232">
    <property type="entry name" value="BTP"/>
    <property type="match status" value="2"/>
</dbReference>
<keyword evidence="5" id="KW-1185">Reference proteome</keyword>
<feature type="transmembrane region" description="Helical" evidence="2">
    <location>
        <begin position="76"/>
        <end position="98"/>
    </location>
</feature>
<dbReference type="AlphaFoldDB" id="A0A7W9JHK5"/>
<dbReference type="NCBIfam" id="NF033664">
    <property type="entry name" value="PACE_transport"/>
    <property type="match status" value="1"/>
</dbReference>
<evidence type="ECO:0000259" key="3">
    <source>
        <dbReference type="Pfam" id="PF05232"/>
    </source>
</evidence>
<evidence type="ECO:0000256" key="1">
    <source>
        <dbReference type="SAM" id="MobiDB-lite"/>
    </source>
</evidence>
<feature type="transmembrane region" description="Helical" evidence="2">
    <location>
        <begin position="119"/>
        <end position="140"/>
    </location>
</feature>
<dbReference type="InterPro" id="IPR007896">
    <property type="entry name" value="BTP_bacteria"/>
</dbReference>
<dbReference type="InterPro" id="IPR058208">
    <property type="entry name" value="PACE"/>
</dbReference>
<protein>
    <submittedName>
        <fullName evidence="4">Putative membrane protein</fullName>
    </submittedName>
</protein>
<accession>A0A7W9JHK5</accession>
<feature type="transmembrane region" description="Helical" evidence="2">
    <location>
        <begin position="48"/>
        <end position="70"/>
    </location>
</feature>
<dbReference type="Proteomes" id="UP000567246">
    <property type="component" value="Unassembled WGS sequence"/>
</dbReference>
<evidence type="ECO:0000256" key="2">
    <source>
        <dbReference type="SAM" id="Phobius"/>
    </source>
</evidence>
<reference evidence="4 5" key="1">
    <citation type="submission" date="2020-08" db="EMBL/GenBank/DDBJ databases">
        <title>Sequencing the genomes of 1000 actinobacteria strains.</title>
        <authorList>
            <person name="Klenk H.-P."/>
        </authorList>
    </citation>
    <scope>NUCLEOTIDE SEQUENCE [LARGE SCALE GENOMIC DNA]</scope>
    <source>
        <strain evidence="4 5">DSM 17945</strain>
    </source>
</reference>
<keyword evidence="2" id="KW-0812">Transmembrane</keyword>
<sequence>MSETLTIAPRPDDAPSVPSSSSDAPRCPGGRRALVRRRVFRSPLQRRIVYAVVFELLAILFTTGILAAFGNSGGSSLAVAVVSSTVALLWNIAFNSMFEAFERRAGITGRPWWLRALHAVAFEGGLILFLVPAVALILGVGLWQAFLIEAGLLVFFLVYAAVYAYAFDSVFGLPDSAAGATR</sequence>
<feature type="domain" description="Chlorhexidine efflux transporter" evidence="3">
    <location>
        <begin position="110"/>
        <end position="172"/>
    </location>
</feature>
<name>A0A7W9JHK5_9MICC</name>
<keyword evidence="2" id="KW-0472">Membrane</keyword>
<comment type="caution">
    <text evidence="4">The sequence shown here is derived from an EMBL/GenBank/DDBJ whole genome shotgun (WGS) entry which is preliminary data.</text>
</comment>
<feature type="region of interest" description="Disordered" evidence="1">
    <location>
        <begin position="1"/>
        <end position="29"/>
    </location>
</feature>
<feature type="compositionally biased region" description="Low complexity" evidence="1">
    <location>
        <begin position="14"/>
        <end position="29"/>
    </location>
</feature>
<gene>
    <name evidence="4" type="ORF">HDA33_000313</name>
</gene>
<keyword evidence="2" id="KW-1133">Transmembrane helix</keyword>
<dbReference type="EMBL" id="JACHMW010000001">
    <property type="protein sequence ID" value="MBB5847749.1"/>
    <property type="molecule type" value="Genomic_DNA"/>
</dbReference>
<dbReference type="RefSeq" id="WP_338104218.1">
    <property type="nucleotide sequence ID" value="NZ_BAABAG010000002.1"/>
</dbReference>
<evidence type="ECO:0000313" key="5">
    <source>
        <dbReference type="Proteomes" id="UP000567246"/>
    </source>
</evidence>
<feature type="transmembrane region" description="Helical" evidence="2">
    <location>
        <begin position="146"/>
        <end position="166"/>
    </location>
</feature>
<proteinExistence type="predicted"/>
<feature type="domain" description="Chlorhexidine efflux transporter" evidence="3">
    <location>
        <begin position="43"/>
        <end position="104"/>
    </location>
</feature>